<feature type="domain" description="HD" evidence="1">
    <location>
        <begin position="67"/>
        <end position="172"/>
    </location>
</feature>
<comment type="caution">
    <text evidence="2">The sequence shown here is derived from an EMBL/GenBank/DDBJ whole genome shotgun (WGS) entry which is preliminary data.</text>
</comment>
<keyword evidence="3" id="KW-1185">Reference proteome</keyword>
<proteinExistence type="predicted"/>
<dbReference type="PANTHER" id="PTHR35569">
    <property type="entry name" value="CYANAMIDE HYDRATASE DDI2-RELATED"/>
    <property type="match status" value="1"/>
</dbReference>
<evidence type="ECO:0000313" key="3">
    <source>
        <dbReference type="Proteomes" id="UP001596484"/>
    </source>
</evidence>
<evidence type="ECO:0000313" key="2">
    <source>
        <dbReference type="EMBL" id="MFC7451377.1"/>
    </source>
</evidence>
<dbReference type="PROSITE" id="PS51831">
    <property type="entry name" value="HD"/>
    <property type="match status" value="1"/>
</dbReference>
<protein>
    <submittedName>
        <fullName evidence="2">HD domain-containing protein</fullName>
    </submittedName>
</protein>
<dbReference type="SUPFAM" id="SSF109604">
    <property type="entry name" value="HD-domain/PDEase-like"/>
    <property type="match status" value="1"/>
</dbReference>
<sequence length="239" mass="25595">MLRGELGRADRLRVMLQAATIQTRALPSQLAGVPRPGTSTPPLFDPPDSALARDALAHAREVLSPGILAHSLRCWQWAMRFCEVDGVHPDPEALFVACALHDTALGAPADAHVGCFALLGAEIAERFVAGRGDPTTAATVATAIARHMDPRTPTGHGPEAALLHDAAHLDVAGYRVWDLPPDFLRTVVAALPRDGLGAEFAQLARHESRVRPRSAIAVLWRGGMRIPLRLNPLDRLGDA</sequence>
<dbReference type="Pfam" id="PF01966">
    <property type="entry name" value="HD"/>
    <property type="match status" value="1"/>
</dbReference>
<dbReference type="InterPro" id="IPR006674">
    <property type="entry name" value="HD_domain"/>
</dbReference>
<dbReference type="Proteomes" id="UP001596484">
    <property type="component" value="Unassembled WGS sequence"/>
</dbReference>
<name>A0ABW2S5E7_9NOCA</name>
<evidence type="ECO:0000259" key="1">
    <source>
        <dbReference type="PROSITE" id="PS51831"/>
    </source>
</evidence>
<accession>A0ABW2S5E7</accession>
<gene>
    <name evidence="2" type="ORF">ACFQS9_26115</name>
</gene>
<dbReference type="PANTHER" id="PTHR35569:SF1">
    <property type="entry name" value="CYANAMIDE HYDRATASE DDI2-RELATED"/>
    <property type="match status" value="1"/>
</dbReference>
<dbReference type="InterPro" id="IPR003607">
    <property type="entry name" value="HD/PDEase_dom"/>
</dbReference>
<organism evidence="2 3">
    <name type="scientific">Rhodococcus daqingensis</name>
    <dbReference type="NCBI Taxonomy" id="2479363"/>
    <lineage>
        <taxon>Bacteria</taxon>
        <taxon>Bacillati</taxon>
        <taxon>Actinomycetota</taxon>
        <taxon>Actinomycetes</taxon>
        <taxon>Mycobacteriales</taxon>
        <taxon>Nocardiaceae</taxon>
        <taxon>Rhodococcus</taxon>
    </lineage>
</organism>
<reference evidence="3" key="1">
    <citation type="journal article" date="2019" name="Int. J. Syst. Evol. Microbiol.">
        <title>The Global Catalogue of Microorganisms (GCM) 10K type strain sequencing project: providing services to taxonomists for standard genome sequencing and annotation.</title>
        <authorList>
            <consortium name="The Broad Institute Genomics Platform"/>
            <consortium name="The Broad Institute Genome Sequencing Center for Infectious Disease"/>
            <person name="Wu L."/>
            <person name="Ma J."/>
        </authorList>
    </citation>
    <scope>NUCLEOTIDE SEQUENCE [LARGE SCALE GENOMIC DNA]</scope>
    <source>
        <strain evidence="3">ICMP 19430</strain>
    </source>
</reference>
<dbReference type="RefSeq" id="WP_378409440.1">
    <property type="nucleotide sequence ID" value="NZ_JBHTCS010000030.1"/>
</dbReference>
<dbReference type="EMBL" id="JBHTCS010000030">
    <property type="protein sequence ID" value="MFC7451377.1"/>
    <property type="molecule type" value="Genomic_DNA"/>
</dbReference>
<dbReference type="CDD" id="cd00077">
    <property type="entry name" value="HDc"/>
    <property type="match status" value="1"/>
</dbReference>
<dbReference type="Gene3D" id="1.10.3210.10">
    <property type="entry name" value="Hypothetical protein af1432"/>
    <property type="match status" value="1"/>
</dbReference>